<sequence length="365" mass="36904">MTDPSEDAAILPADQHREEVRLSPRPLPSLPSIPKSTESSTGTRKTNNPFIATQTSPLALNRHPSRRRLHGTARQRNAAIHRGADGSRGRAARGRGRRHRGVRGARGAHDGRDGGRDAAGAAQRGCLRRESMSYENSKIQADAENSGKPFSGCRGVVAVRVGGSAGRGSVVLSSASCGGRLVLGLGVAVADSGASDGGVVRGAVVLSTGVVGGRRAVLLLLLVVARDPELDQGAEEEEEGTDDGDSKSGFVETAREAVVASVGNILVGAGAESAGTKLVTAVGRASANGGDDKASAGVRTAPRQDGEGNESTDKGDIEDNGEEGEEAGAAQAAGEENGKDGVDDGDAADAFDGLPLAGDGDLAVG</sequence>
<feature type="compositionally biased region" description="Polar residues" evidence="1">
    <location>
        <begin position="34"/>
        <end position="58"/>
    </location>
</feature>
<accession>A0A5N6L4I9</accession>
<comment type="caution">
    <text evidence="2">The sequence shown here is derived from an EMBL/GenBank/DDBJ whole genome shotgun (WGS) entry which is preliminary data.</text>
</comment>
<evidence type="ECO:0000313" key="3">
    <source>
        <dbReference type="Proteomes" id="UP000327013"/>
    </source>
</evidence>
<proteinExistence type="predicted"/>
<feature type="compositionally biased region" description="Basic residues" evidence="1">
    <location>
        <begin position="90"/>
        <end position="103"/>
    </location>
</feature>
<dbReference type="AlphaFoldDB" id="A0A5N6L4I9"/>
<reference evidence="2 3" key="1">
    <citation type="submission" date="2019-06" db="EMBL/GenBank/DDBJ databases">
        <title>A chromosomal-level reference genome of Carpinus fangiana (Coryloideae, Betulaceae).</title>
        <authorList>
            <person name="Yang X."/>
            <person name="Wang Z."/>
            <person name="Zhang L."/>
            <person name="Hao G."/>
            <person name="Liu J."/>
            <person name="Yang Y."/>
        </authorList>
    </citation>
    <scope>NUCLEOTIDE SEQUENCE [LARGE SCALE GENOMIC DNA]</scope>
    <source>
        <strain evidence="2">Cfa_2016G</strain>
        <tissue evidence="2">Leaf</tissue>
    </source>
</reference>
<keyword evidence="3" id="KW-1185">Reference proteome</keyword>
<name>A0A5N6L4I9_9ROSI</name>
<feature type="region of interest" description="Disordered" evidence="1">
    <location>
        <begin position="285"/>
        <end position="365"/>
    </location>
</feature>
<protein>
    <submittedName>
        <fullName evidence="2">Uncharacterized protein</fullName>
    </submittedName>
</protein>
<feature type="compositionally biased region" description="Basic residues" evidence="1">
    <location>
        <begin position="63"/>
        <end position="73"/>
    </location>
</feature>
<dbReference type="Proteomes" id="UP000327013">
    <property type="component" value="Unassembled WGS sequence"/>
</dbReference>
<feature type="compositionally biased region" description="Basic and acidic residues" evidence="1">
    <location>
        <begin position="302"/>
        <end position="317"/>
    </location>
</feature>
<feature type="compositionally biased region" description="Low complexity" evidence="1">
    <location>
        <begin position="350"/>
        <end position="365"/>
    </location>
</feature>
<evidence type="ECO:0000313" key="2">
    <source>
        <dbReference type="EMBL" id="KAB8760590.1"/>
    </source>
</evidence>
<evidence type="ECO:0000256" key="1">
    <source>
        <dbReference type="SAM" id="MobiDB-lite"/>
    </source>
</evidence>
<feature type="region of interest" description="Disordered" evidence="1">
    <location>
        <begin position="1"/>
        <end position="125"/>
    </location>
</feature>
<gene>
    <name evidence="2" type="ORF">FH972_026582</name>
</gene>
<dbReference type="EMBL" id="VIBQ01000100">
    <property type="protein sequence ID" value="KAB8760590.1"/>
    <property type="molecule type" value="Genomic_DNA"/>
</dbReference>
<feature type="compositionally biased region" description="Basic and acidic residues" evidence="1">
    <location>
        <begin position="107"/>
        <end position="116"/>
    </location>
</feature>
<organism evidence="2 3">
    <name type="scientific">Carpinus fangiana</name>
    <dbReference type="NCBI Taxonomy" id="176857"/>
    <lineage>
        <taxon>Eukaryota</taxon>
        <taxon>Viridiplantae</taxon>
        <taxon>Streptophyta</taxon>
        <taxon>Embryophyta</taxon>
        <taxon>Tracheophyta</taxon>
        <taxon>Spermatophyta</taxon>
        <taxon>Magnoliopsida</taxon>
        <taxon>eudicotyledons</taxon>
        <taxon>Gunneridae</taxon>
        <taxon>Pentapetalae</taxon>
        <taxon>rosids</taxon>
        <taxon>fabids</taxon>
        <taxon>Fagales</taxon>
        <taxon>Betulaceae</taxon>
        <taxon>Carpinus</taxon>
    </lineage>
</organism>